<name>A0A5N6U562_ASPAV</name>
<dbReference type="Gene3D" id="3.40.50.720">
    <property type="entry name" value="NAD(P)-binding Rossmann-like Domain"/>
    <property type="match status" value="1"/>
</dbReference>
<dbReference type="Proteomes" id="UP000325780">
    <property type="component" value="Unassembled WGS sequence"/>
</dbReference>
<dbReference type="Pfam" id="PF01408">
    <property type="entry name" value="GFO_IDH_MocA"/>
    <property type="match status" value="1"/>
</dbReference>
<dbReference type="InterPro" id="IPR036291">
    <property type="entry name" value="NAD(P)-bd_dom_sf"/>
</dbReference>
<keyword evidence="10" id="KW-1185">Reference proteome</keyword>
<feature type="signal peptide" evidence="6">
    <location>
        <begin position="1"/>
        <end position="19"/>
    </location>
</feature>
<comment type="similarity">
    <text evidence="1">Belongs to the Gfo/Idh/MocA family.</text>
</comment>
<dbReference type="PANTHER" id="PTHR22604">
    <property type="entry name" value="OXIDOREDUCTASES"/>
    <property type="match status" value="1"/>
</dbReference>
<dbReference type="EMBL" id="ML742036">
    <property type="protein sequence ID" value="KAE8153712.1"/>
    <property type="molecule type" value="Genomic_DNA"/>
</dbReference>
<dbReference type="GO" id="GO:0000166">
    <property type="term" value="F:nucleotide binding"/>
    <property type="evidence" value="ECO:0007669"/>
    <property type="project" value="InterPro"/>
</dbReference>
<dbReference type="PANTHER" id="PTHR22604:SF105">
    <property type="entry name" value="TRANS-1,2-DIHYDROBENZENE-1,2-DIOL DEHYDROGENASE"/>
    <property type="match status" value="1"/>
</dbReference>
<dbReference type="InterPro" id="IPR000683">
    <property type="entry name" value="Gfo/Idh/MocA-like_OxRdtase_N"/>
</dbReference>
<keyword evidence="6" id="KW-0732">Signal</keyword>
<evidence type="ECO:0000256" key="5">
    <source>
        <dbReference type="ARBA" id="ARBA00049233"/>
    </source>
</evidence>
<dbReference type="EC" id="1.1.1.179" evidence="3"/>
<evidence type="ECO:0000256" key="1">
    <source>
        <dbReference type="ARBA" id="ARBA00010928"/>
    </source>
</evidence>
<feature type="domain" description="GFO/IDH/MocA-like oxidoreductase" evidence="8">
    <location>
        <begin position="149"/>
        <end position="272"/>
    </location>
</feature>
<evidence type="ECO:0000256" key="2">
    <source>
        <dbReference type="ARBA" id="ARBA00023002"/>
    </source>
</evidence>
<feature type="domain" description="Gfo/Idh/MocA-like oxidoreductase N-terminal" evidence="7">
    <location>
        <begin position="7"/>
        <end position="131"/>
    </location>
</feature>
<gene>
    <name evidence="9" type="ORF">BDV25DRAFT_18399</name>
</gene>
<sequence>MAPRPVLRWGIVATGLISAWFVEDLLLDRPDAPITHEIQAIGSSSLDKARRFVAQSCPDRTARLYDSYQQVYEDPDVDVVYIGTPHGYHHRDCLAAIAAGKNILCEKAFTLNARQAREIFEAARAQNVYVAEAMWLRHRPLVQDLQRLLHEEKVLGEVVHATAHFALQVDFFHLPPTSRYRDLTLGAGSLLDTGIYSLTWVTLALDAGNPSQAECPTIKAFQTHQDGIEVGTSAILEYSSTGRHGIATSTNQSIGPPSHTIAWIYGTEGCIEIKGETSSEPDSFTVYGKDTSNNVGGALLWGHASTGRTHRYPRHGRGFVHEADHTALDVLAGRKESATMPWSESIRMMEVMDEIRRQGGTRYAVDE</sequence>
<evidence type="ECO:0000313" key="10">
    <source>
        <dbReference type="Proteomes" id="UP000325780"/>
    </source>
</evidence>
<dbReference type="Gene3D" id="3.30.360.10">
    <property type="entry name" value="Dihydrodipicolinate Reductase, domain 2"/>
    <property type="match status" value="1"/>
</dbReference>
<dbReference type="GO" id="GO:0047837">
    <property type="term" value="F:D-xylose 1-dehydrogenase (NADP+) activity"/>
    <property type="evidence" value="ECO:0007669"/>
    <property type="project" value="UniProtKB-EC"/>
</dbReference>
<feature type="chain" id="PRO_5024917016" description="D-xylose 1-dehydrogenase (NADP(+), D-xylono-1,5-lactone-forming)" evidence="6">
    <location>
        <begin position="20"/>
        <end position="367"/>
    </location>
</feature>
<dbReference type="OrthoDB" id="2129491at2759"/>
<evidence type="ECO:0000256" key="6">
    <source>
        <dbReference type="SAM" id="SignalP"/>
    </source>
</evidence>
<dbReference type="SUPFAM" id="SSF55347">
    <property type="entry name" value="Glyceraldehyde-3-phosphate dehydrogenase-like, C-terminal domain"/>
    <property type="match status" value="1"/>
</dbReference>
<organism evidence="9 10">
    <name type="scientific">Aspergillus avenaceus</name>
    <dbReference type="NCBI Taxonomy" id="36643"/>
    <lineage>
        <taxon>Eukaryota</taxon>
        <taxon>Fungi</taxon>
        <taxon>Dikarya</taxon>
        <taxon>Ascomycota</taxon>
        <taxon>Pezizomycotina</taxon>
        <taxon>Eurotiomycetes</taxon>
        <taxon>Eurotiomycetidae</taxon>
        <taxon>Eurotiales</taxon>
        <taxon>Aspergillaceae</taxon>
        <taxon>Aspergillus</taxon>
        <taxon>Aspergillus subgen. Circumdati</taxon>
    </lineage>
</organism>
<evidence type="ECO:0000256" key="3">
    <source>
        <dbReference type="ARBA" id="ARBA00038984"/>
    </source>
</evidence>
<dbReference type="InterPro" id="IPR050984">
    <property type="entry name" value="Gfo/Idh/MocA_domain"/>
</dbReference>
<proteinExistence type="inferred from homology"/>
<protein>
    <recommendedName>
        <fullName evidence="3">D-xylose 1-dehydrogenase (NADP(+), D-xylono-1,5-lactone-forming)</fullName>
        <ecNumber evidence="3">1.1.1.179</ecNumber>
    </recommendedName>
    <alternativeName>
        <fullName evidence="4">D-xylose-NADP dehydrogenase</fullName>
    </alternativeName>
</protein>
<dbReference type="Pfam" id="PF22725">
    <property type="entry name" value="GFO_IDH_MocA_C3"/>
    <property type="match status" value="1"/>
</dbReference>
<keyword evidence="2" id="KW-0560">Oxidoreductase</keyword>
<accession>A0A5N6U562</accession>
<dbReference type="InterPro" id="IPR055170">
    <property type="entry name" value="GFO_IDH_MocA-like_dom"/>
</dbReference>
<comment type="catalytic activity">
    <reaction evidence="5">
        <text>D-xylose + NADP(+) = D-xylono-1,5-lactone + NADPH + H(+)</text>
        <dbReference type="Rhea" id="RHEA:22000"/>
        <dbReference type="ChEBI" id="CHEBI:15378"/>
        <dbReference type="ChEBI" id="CHEBI:15867"/>
        <dbReference type="ChEBI" id="CHEBI:53455"/>
        <dbReference type="ChEBI" id="CHEBI:57783"/>
        <dbReference type="ChEBI" id="CHEBI:58349"/>
        <dbReference type="EC" id="1.1.1.179"/>
    </reaction>
</comment>
<evidence type="ECO:0000256" key="4">
    <source>
        <dbReference type="ARBA" id="ARBA00042988"/>
    </source>
</evidence>
<evidence type="ECO:0000259" key="8">
    <source>
        <dbReference type="Pfam" id="PF22725"/>
    </source>
</evidence>
<dbReference type="AlphaFoldDB" id="A0A5N6U562"/>
<dbReference type="SUPFAM" id="SSF51735">
    <property type="entry name" value="NAD(P)-binding Rossmann-fold domains"/>
    <property type="match status" value="1"/>
</dbReference>
<evidence type="ECO:0000259" key="7">
    <source>
        <dbReference type="Pfam" id="PF01408"/>
    </source>
</evidence>
<evidence type="ECO:0000313" key="9">
    <source>
        <dbReference type="EMBL" id="KAE8153712.1"/>
    </source>
</evidence>
<reference evidence="9 10" key="1">
    <citation type="submission" date="2019-04" db="EMBL/GenBank/DDBJ databases">
        <title>Friends and foes A comparative genomics study of 23 Aspergillus species from section Flavi.</title>
        <authorList>
            <consortium name="DOE Joint Genome Institute"/>
            <person name="Kjaerbolling I."/>
            <person name="Vesth T."/>
            <person name="Frisvad J.C."/>
            <person name="Nybo J.L."/>
            <person name="Theobald S."/>
            <person name="Kildgaard S."/>
            <person name="Isbrandt T."/>
            <person name="Kuo A."/>
            <person name="Sato A."/>
            <person name="Lyhne E.K."/>
            <person name="Kogle M.E."/>
            <person name="Wiebenga A."/>
            <person name="Kun R.S."/>
            <person name="Lubbers R.J."/>
            <person name="Makela M.R."/>
            <person name="Barry K."/>
            <person name="Chovatia M."/>
            <person name="Clum A."/>
            <person name="Daum C."/>
            <person name="Haridas S."/>
            <person name="He G."/>
            <person name="LaButti K."/>
            <person name="Lipzen A."/>
            <person name="Mondo S."/>
            <person name="Riley R."/>
            <person name="Salamov A."/>
            <person name="Simmons B.A."/>
            <person name="Magnuson J.K."/>
            <person name="Henrissat B."/>
            <person name="Mortensen U.H."/>
            <person name="Larsen T.O."/>
            <person name="Devries R.P."/>
            <person name="Grigoriev I.V."/>
            <person name="Machida M."/>
            <person name="Baker S.E."/>
            <person name="Andersen M.R."/>
        </authorList>
    </citation>
    <scope>NUCLEOTIDE SEQUENCE [LARGE SCALE GENOMIC DNA]</scope>
    <source>
        <strain evidence="9 10">IBT 18842</strain>
    </source>
</reference>